<keyword evidence="2" id="KW-1133">Transmembrane helix</keyword>
<evidence type="ECO:0000256" key="2">
    <source>
        <dbReference type="SAM" id="Phobius"/>
    </source>
</evidence>
<protein>
    <submittedName>
        <fullName evidence="3">Uncharacterized protein</fullName>
    </submittedName>
</protein>
<evidence type="ECO:0000313" key="4">
    <source>
        <dbReference type="Proteomes" id="UP000658656"/>
    </source>
</evidence>
<keyword evidence="2" id="KW-0472">Membrane</keyword>
<reference evidence="3" key="2">
    <citation type="submission" date="2020-09" db="EMBL/GenBank/DDBJ databases">
        <authorList>
            <person name="Sun Q."/>
            <person name="Zhou Y."/>
        </authorList>
    </citation>
    <scope>NUCLEOTIDE SEQUENCE</scope>
    <source>
        <strain evidence="3">CGMCC 4.7679</strain>
    </source>
</reference>
<keyword evidence="2" id="KW-0812">Transmembrane</keyword>
<keyword evidence="4" id="KW-1185">Reference proteome</keyword>
<accession>A0A8H9IZ30</accession>
<proteinExistence type="predicted"/>
<reference evidence="3" key="1">
    <citation type="journal article" date="2014" name="Int. J. Syst. Evol. Microbiol.">
        <title>Complete genome sequence of Corynebacterium casei LMG S-19264T (=DSM 44701T), isolated from a smear-ripened cheese.</title>
        <authorList>
            <consortium name="US DOE Joint Genome Institute (JGI-PGF)"/>
            <person name="Walter F."/>
            <person name="Albersmeier A."/>
            <person name="Kalinowski J."/>
            <person name="Ruckert C."/>
        </authorList>
    </citation>
    <scope>NUCLEOTIDE SEQUENCE</scope>
    <source>
        <strain evidence="3">CGMCC 4.7679</strain>
    </source>
</reference>
<evidence type="ECO:0000256" key="1">
    <source>
        <dbReference type="SAM" id="MobiDB-lite"/>
    </source>
</evidence>
<feature type="region of interest" description="Disordered" evidence="1">
    <location>
        <begin position="1"/>
        <end position="21"/>
    </location>
</feature>
<gene>
    <name evidence="3" type="ORF">GCM10017566_36750</name>
</gene>
<dbReference type="Proteomes" id="UP000658656">
    <property type="component" value="Unassembled WGS sequence"/>
</dbReference>
<comment type="caution">
    <text evidence="3">The sequence shown here is derived from an EMBL/GenBank/DDBJ whole genome shotgun (WGS) entry which is preliminary data.</text>
</comment>
<sequence>MTSQPSPHYYPGPQPQPRRRRNPTPWIVLVIALAAAATSVTLAATGVFGGDSRQLTPVASEMFTVHGTVTVNCSTSCLGYGDITAGAQVEIVDNSNSVLAVGYLTGDNGTYDFTVEEVPRGRPLYGAHVGNVNRGVIWESEEQASTTGFALSIG</sequence>
<dbReference type="AlphaFoldDB" id="A0A8H9IZ30"/>
<evidence type="ECO:0000313" key="3">
    <source>
        <dbReference type="EMBL" id="GHF59824.1"/>
    </source>
</evidence>
<feature type="transmembrane region" description="Helical" evidence="2">
    <location>
        <begin position="26"/>
        <end position="48"/>
    </location>
</feature>
<dbReference type="EMBL" id="BNAV01000004">
    <property type="protein sequence ID" value="GHF59824.1"/>
    <property type="molecule type" value="Genomic_DNA"/>
</dbReference>
<name>A0A8H9IZ30_9PSEU</name>
<organism evidence="3 4">
    <name type="scientific">Amycolatopsis bartoniae</name>
    <dbReference type="NCBI Taxonomy" id="941986"/>
    <lineage>
        <taxon>Bacteria</taxon>
        <taxon>Bacillati</taxon>
        <taxon>Actinomycetota</taxon>
        <taxon>Actinomycetes</taxon>
        <taxon>Pseudonocardiales</taxon>
        <taxon>Pseudonocardiaceae</taxon>
        <taxon>Amycolatopsis</taxon>
    </lineage>
</organism>